<protein>
    <recommendedName>
        <fullName evidence="3">Porin</fullName>
    </recommendedName>
</protein>
<reference evidence="1 2" key="1">
    <citation type="submission" date="2020-05" db="EMBL/GenBank/DDBJ databases">
        <title>Complete genome sequence of Gemmatimonas greenlandica TET16.</title>
        <authorList>
            <person name="Zeng Y."/>
        </authorList>
    </citation>
    <scope>NUCLEOTIDE SEQUENCE [LARGE SCALE GENOMIC DNA]</scope>
    <source>
        <strain evidence="1 2">TET16</strain>
    </source>
</reference>
<keyword evidence="2" id="KW-1185">Reference proteome</keyword>
<dbReference type="AlphaFoldDB" id="A0A6M4IWP2"/>
<dbReference type="EMBL" id="CP053085">
    <property type="protein sequence ID" value="QJR38099.1"/>
    <property type="molecule type" value="Genomic_DNA"/>
</dbReference>
<dbReference type="KEGG" id="ggr:HKW67_03915"/>
<evidence type="ECO:0000313" key="2">
    <source>
        <dbReference type="Proteomes" id="UP000500938"/>
    </source>
</evidence>
<proteinExistence type="predicted"/>
<dbReference type="Proteomes" id="UP000500938">
    <property type="component" value="Chromosome"/>
</dbReference>
<gene>
    <name evidence="1" type="ORF">HKW67_03915</name>
</gene>
<accession>A0A6M4IWP2</accession>
<evidence type="ECO:0000313" key="1">
    <source>
        <dbReference type="EMBL" id="QJR38099.1"/>
    </source>
</evidence>
<evidence type="ECO:0008006" key="3">
    <source>
        <dbReference type="Google" id="ProtNLM"/>
    </source>
</evidence>
<organism evidence="1 2">
    <name type="scientific">Gemmatimonas groenlandica</name>
    <dbReference type="NCBI Taxonomy" id="2732249"/>
    <lineage>
        <taxon>Bacteria</taxon>
        <taxon>Pseudomonadati</taxon>
        <taxon>Gemmatimonadota</taxon>
        <taxon>Gemmatimonadia</taxon>
        <taxon>Gemmatimonadales</taxon>
        <taxon>Gemmatimonadaceae</taxon>
        <taxon>Gemmatimonas</taxon>
    </lineage>
</organism>
<dbReference type="SUPFAM" id="SSF56935">
    <property type="entry name" value="Porins"/>
    <property type="match status" value="1"/>
</dbReference>
<name>A0A6M4IWP2_9BACT</name>
<sequence>MQYLRAQDARGINVFEAPKEAGVAYTGFKLAWGAAFTQQFQGITHENTADSVFVAAVNPSPGNAGSVANANKNRLMTIGNGFNNATANLFMHAQLAKGIRVQLTSYLSARHHNETWVKDGFIQIDDSPLDIKALNTLMKYATLKIGHFEVNYGDFHFRRSDNGQALYNPFVGNAIMEAFTTEVGVEAQLRHKGLMGVVAMTNGEIRGNIARPADRAPAYMAKLGFDRQLNSDLRVRLTGSVRTQKSAISNTLYAGDRAGSRYYYVLENDKATESANFTSGAINPGFSDKSNSYMINPFVKFHGLELFGMYEGAKGRSAPDNTPEREVKQYMAEAVYRFLPGEKVYVGGRWNQVEGDLGGLNKAITVSRSNIAAGWFITQSLELKGELVDQRYTGFAKSDIRNGGRFKGFVIEAVTAF</sequence>